<keyword evidence="2" id="KW-1185">Reference proteome</keyword>
<proteinExistence type="predicted"/>
<name>A0A9D4FYN5_DREPO</name>
<sequence length="59" mass="6844">MRVLSPHWPNGYGCCLLWSYYGYWTVECPLEGTRLSVRAESQGRWMLGTDDWVFSGVIL</sequence>
<gene>
    <name evidence="1" type="ORF">DPMN_135722</name>
</gene>
<evidence type="ECO:0000313" key="2">
    <source>
        <dbReference type="Proteomes" id="UP000828390"/>
    </source>
</evidence>
<evidence type="ECO:0000313" key="1">
    <source>
        <dbReference type="EMBL" id="KAH3807383.1"/>
    </source>
</evidence>
<accession>A0A9D4FYN5</accession>
<dbReference type="EMBL" id="JAIWYP010000006">
    <property type="protein sequence ID" value="KAH3807383.1"/>
    <property type="molecule type" value="Genomic_DNA"/>
</dbReference>
<dbReference type="AlphaFoldDB" id="A0A9D4FYN5"/>
<organism evidence="1 2">
    <name type="scientific">Dreissena polymorpha</name>
    <name type="common">Zebra mussel</name>
    <name type="synonym">Mytilus polymorpha</name>
    <dbReference type="NCBI Taxonomy" id="45954"/>
    <lineage>
        <taxon>Eukaryota</taxon>
        <taxon>Metazoa</taxon>
        <taxon>Spiralia</taxon>
        <taxon>Lophotrochozoa</taxon>
        <taxon>Mollusca</taxon>
        <taxon>Bivalvia</taxon>
        <taxon>Autobranchia</taxon>
        <taxon>Heteroconchia</taxon>
        <taxon>Euheterodonta</taxon>
        <taxon>Imparidentia</taxon>
        <taxon>Neoheterodontei</taxon>
        <taxon>Myida</taxon>
        <taxon>Dreissenoidea</taxon>
        <taxon>Dreissenidae</taxon>
        <taxon>Dreissena</taxon>
    </lineage>
</organism>
<dbReference type="Proteomes" id="UP000828390">
    <property type="component" value="Unassembled WGS sequence"/>
</dbReference>
<reference evidence="1" key="2">
    <citation type="submission" date="2020-11" db="EMBL/GenBank/DDBJ databases">
        <authorList>
            <person name="McCartney M.A."/>
            <person name="Auch B."/>
            <person name="Kono T."/>
            <person name="Mallez S."/>
            <person name="Becker A."/>
            <person name="Gohl D.M."/>
            <person name="Silverstein K.A.T."/>
            <person name="Koren S."/>
            <person name="Bechman K.B."/>
            <person name="Herman A."/>
            <person name="Abrahante J.E."/>
            <person name="Garbe J."/>
        </authorList>
    </citation>
    <scope>NUCLEOTIDE SEQUENCE</scope>
    <source>
        <strain evidence="1">Duluth1</strain>
        <tissue evidence="1">Whole animal</tissue>
    </source>
</reference>
<protein>
    <submittedName>
        <fullName evidence="1">Uncharacterized protein</fullName>
    </submittedName>
</protein>
<comment type="caution">
    <text evidence="1">The sequence shown here is derived from an EMBL/GenBank/DDBJ whole genome shotgun (WGS) entry which is preliminary data.</text>
</comment>
<reference evidence="1" key="1">
    <citation type="journal article" date="2019" name="bioRxiv">
        <title>The Genome of the Zebra Mussel, Dreissena polymorpha: A Resource for Invasive Species Research.</title>
        <authorList>
            <person name="McCartney M.A."/>
            <person name="Auch B."/>
            <person name="Kono T."/>
            <person name="Mallez S."/>
            <person name="Zhang Y."/>
            <person name="Obille A."/>
            <person name="Becker A."/>
            <person name="Abrahante J.E."/>
            <person name="Garbe J."/>
            <person name="Badalamenti J.P."/>
            <person name="Herman A."/>
            <person name="Mangelson H."/>
            <person name="Liachko I."/>
            <person name="Sullivan S."/>
            <person name="Sone E.D."/>
            <person name="Koren S."/>
            <person name="Silverstein K.A.T."/>
            <person name="Beckman K.B."/>
            <person name="Gohl D.M."/>
        </authorList>
    </citation>
    <scope>NUCLEOTIDE SEQUENCE</scope>
    <source>
        <strain evidence="1">Duluth1</strain>
        <tissue evidence="1">Whole animal</tissue>
    </source>
</reference>